<evidence type="ECO:0000313" key="2">
    <source>
        <dbReference type="Proteomes" id="UP000000577"/>
    </source>
</evidence>
<keyword evidence="2" id="KW-1185">Reference proteome</keyword>
<accession>Q748L8</accession>
<protein>
    <submittedName>
        <fullName evidence="1">Uncharacterized protein</fullName>
    </submittedName>
</protein>
<dbReference type="PATRIC" id="fig|243231.5.peg.3009"/>
<dbReference type="HOGENOM" id="CLU_1747023_0_0_7"/>
<reference evidence="1 2" key="2">
    <citation type="journal article" date="2012" name="BMC Genomics">
        <title>Comparative genomic analysis of Geobacter sulfurreducens KN400, a strain with enhanced capacity for extracellular electron transfer and electricity production.</title>
        <authorList>
            <person name="Butler J.E."/>
            <person name="Young N.D."/>
            <person name="Aklujkar M."/>
            <person name="Lovley D.R."/>
        </authorList>
    </citation>
    <scope>NUCLEOTIDE SEQUENCE [LARGE SCALE GENOMIC DNA]</scope>
    <source>
        <strain evidence="2">ATCC 51573 / DSM 12127 / PCA</strain>
    </source>
</reference>
<evidence type="ECO:0000313" key="1">
    <source>
        <dbReference type="EMBL" id="AAR36375.2"/>
    </source>
</evidence>
<dbReference type="InParanoid" id="Q748L8"/>
<gene>
    <name evidence="1" type="ordered locus">GSU2983</name>
</gene>
<sequence length="149" mass="15677">MGTRRTTIAIASLQLLLVLFVQVVPLIHAVAGAQAGFVKKAGCHCTDGECCAAMAGMAQECRCEGSCAANRHKKEPDCCSTGEEVPVISCGCCNRDPLSPAAVPLIKWECIPPLFILEAGVTRCTVNLSSYSGMLTAFRPEPSIPPPEA</sequence>
<organism evidence="1 2">
    <name type="scientific">Geobacter sulfurreducens (strain ATCC 51573 / DSM 12127 / PCA)</name>
    <dbReference type="NCBI Taxonomy" id="243231"/>
    <lineage>
        <taxon>Bacteria</taxon>
        <taxon>Pseudomonadati</taxon>
        <taxon>Thermodesulfobacteriota</taxon>
        <taxon>Desulfuromonadia</taxon>
        <taxon>Geobacterales</taxon>
        <taxon>Geobacteraceae</taxon>
        <taxon>Geobacter</taxon>
    </lineage>
</organism>
<dbReference type="EnsemblBacteria" id="AAR36375">
    <property type="protein sequence ID" value="AAR36375"/>
    <property type="gene ID" value="GSU2983"/>
</dbReference>
<name>Q748L8_GEOSL</name>
<dbReference type="EMBL" id="AE017180">
    <property type="protein sequence ID" value="AAR36375.2"/>
    <property type="molecule type" value="Genomic_DNA"/>
</dbReference>
<dbReference type="Proteomes" id="UP000000577">
    <property type="component" value="Chromosome"/>
</dbReference>
<dbReference type="KEGG" id="gsu:GSU2983"/>
<reference evidence="1 2" key="1">
    <citation type="journal article" date="2003" name="Science">
        <title>Genome of Geobacter sulfurreducens: metal reduction in subsurface environments.</title>
        <authorList>
            <person name="Methe B.A."/>
            <person name="Nelson K.E."/>
            <person name="Eisen J.A."/>
            <person name="Paulsen I.T."/>
            <person name="Nelson W."/>
            <person name="Heidelberg J.F."/>
            <person name="Wu D."/>
            <person name="Wu M."/>
            <person name="Ward N."/>
            <person name="Beanan M.J."/>
            <person name="Dodson R.J."/>
            <person name="Madupu R."/>
            <person name="Brinkac L.M."/>
            <person name="Daugherty S.C."/>
            <person name="DeBoy R.T."/>
            <person name="Durkin A.S."/>
            <person name="Gwinn M."/>
            <person name="Kolonay J.F."/>
            <person name="Sullivan S.A."/>
            <person name="Haft D.H."/>
            <person name="Selengut J."/>
            <person name="Davidsen T.M."/>
            <person name="Zafar N."/>
            <person name="White O."/>
            <person name="Tran B."/>
            <person name="Romero C."/>
            <person name="Forberger H.A."/>
            <person name="Weidman J."/>
            <person name="Khouri H."/>
            <person name="Feldblyum T.V."/>
            <person name="Utterback T.R."/>
            <person name="Van Aken S.E."/>
            <person name="Lovley D.R."/>
            <person name="Fraser C.M."/>
        </authorList>
    </citation>
    <scope>NUCLEOTIDE SEQUENCE [LARGE SCALE GENOMIC DNA]</scope>
    <source>
        <strain evidence="2">ATCC 51573 / DSM 12127 / PCA</strain>
    </source>
</reference>
<dbReference type="AlphaFoldDB" id="Q748L8"/>
<proteinExistence type="predicted"/>
<dbReference type="OrthoDB" id="9967765at2"/>
<dbReference type="STRING" id="243231.GSU2983"/>
<dbReference type="RefSeq" id="WP_010943612.1">
    <property type="nucleotide sequence ID" value="NC_002939.5"/>
</dbReference>